<name>A0A919EIW7_STRFL</name>
<dbReference type="Proteomes" id="UP000632849">
    <property type="component" value="Unassembled WGS sequence"/>
</dbReference>
<evidence type="ECO:0000313" key="3">
    <source>
        <dbReference type="Proteomes" id="UP000632849"/>
    </source>
</evidence>
<accession>A0A919EIW7</accession>
<evidence type="ECO:0000313" key="2">
    <source>
        <dbReference type="EMBL" id="GHF84564.1"/>
    </source>
</evidence>
<sequence length="114" mass="11789">MRIVLCLLLVAVRLSRFDSHTTGTCEAFGAAPGVPVTGPSGGLSSFGEGPSYSGRPTQVRRYCQGVDIALSVLFRGRGLTQGEGRAPYGGPGPPAGRPFHGTGPFRRTGQETAA</sequence>
<evidence type="ECO:0000256" key="1">
    <source>
        <dbReference type="SAM" id="MobiDB-lite"/>
    </source>
</evidence>
<comment type="caution">
    <text evidence="2">The sequence shown here is derived from an EMBL/GenBank/DDBJ whole genome shotgun (WGS) entry which is preliminary data.</text>
</comment>
<gene>
    <name evidence="2" type="ORF">GCM10017667_10900</name>
</gene>
<protein>
    <submittedName>
        <fullName evidence="2">Uncharacterized protein</fullName>
    </submittedName>
</protein>
<keyword evidence="3" id="KW-1185">Reference proteome</keyword>
<reference evidence="2" key="2">
    <citation type="submission" date="2020-09" db="EMBL/GenBank/DDBJ databases">
        <authorList>
            <person name="Sun Q."/>
            <person name="Ohkuma M."/>
        </authorList>
    </citation>
    <scope>NUCLEOTIDE SEQUENCE</scope>
    <source>
        <strain evidence="2">JCM 4122</strain>
    </source>
</reference>
<reference evidence="2" key="1">
    <citation type="journal article" date="2014" name="Int. J. Syst. Evol. Microbiol.">
        <title>Complete genome sequence of Corynebacterium casei LMG S-19264T (=DSM 44701T), isolated from a smear-ripened cheese.</title>
        <authorList>
            <consortium name="US DOE Joint Genome Institute (JGI-PGF)"/>
            <person name="Walter F."/>
            <person name="Albersmeier A."/>
            <person name="Kalinowski J."/>
            <person name="Ruckert C."/>
        </authorList>
    </citation>
    <scope>NUCLEOTIDE SEQUENCE</scope>
    <source>
        <strain evidence="2">JCM 4122</strain>
    </source>
</reference>
<feature type="region of interest" description="Disordered" evidence="1">
    <location>
        <begin position="81"/>
        <end position="114"/>
    </location>
</feature>
<dbReference type="AlphaFoldDB" id="A0A919EIW7"/>
<proteinExistence type="predicted"/>
<dbReference type="EMBL" id="BNBE01000001">
    <property type="protein sequence ID" value="GHF84564.1"/>
    <property type="molecule type" value="Genomic_DNA"/>
</dbReference>
<organism evidence="2 3">
    <name type="scientific">Streptomyces filamentosus</name>
    <name type="common">Streptomyces roseosporus</name>
    <dbReference type="NCBI Taxonomy" id="67294"/>
    <lineage>
        <taxon>Bacteria</taxon>
        <taxon>Bacillati</taxon>
        <taxon>Actinomycetota</taxon>
        <taxon>Actinomycetes</taxon>
        <taxon>Kitasatosporales</taxon>
        <taxon>Streptomycetaceae</taxon>
        <taxon>Streptomyces</taxon>
    </lineage>
</organism>